<dbReference type="InterPro" id="IPR045063">
    <property type="entry name" value="Dynamin_N"/>
</dbReference>
<name>A0AAV5GNP5_9BASI</name>
<dbReference type="InterPro" id="IPR022812">
    <property type="entry name" value="Dynamin"/>
</dbReference>
<dbReference type="CDD" id="cd08771">
    <property type="entry name" value="DLP_1"/>
    <property type="match status" value="1"/>
</dbReference>
<dbReference type="PROSITE" id="PS51388">
    <property type="entry name" value="GED"/>
    <property type="match status" value="1"/>
</dbReference>
<dbReference type="GO" id="GO:0016020">
    <property type="term" value="C:membrane"/>
    <property type="evidence" value="ECO:0007669"/>
    <property type="project" value="TreeGrafter"/>
</dbReference>
<dbReference type="SUPFAM" id="SSF52540">
    <property type="entry name" value="P-loop containing nucleoside triphosphate hydrolases"/>
    <property type="match status" value="1"/>
</dbReference>
<evidence type="ECO:0000259" key="4">
    <source>
        <dbReference type="PROSITE" id="PS51388"/>
    </source>
</evidence>
<dbReference type="PRINTS" id="PR00195">
    <property type="entry name" value="DYNAMIN"/>
</dbReference>
<evidence type="ECO:0000313" key="6">
    <source>
        <dbReference type="EMBL" id="GJN90874.1"/>
    </source>
</evidence>
<sequence>MTAPAEGIAATAYAAKRRQLVSLVDSLRSAGASAEVDLPRIAVIGNQSAGKSSLVEAISGIKVPRDAGTCTRCPMEVRLRSAATPWSCRISLRFERDPAGRPLDPIREVPFGKALDDPNAVEATLRRAQLAILNPRIRDPSFFLALPEDEVRRAKAGRGFGGDSSGEAQLSFSTNVICLDISGPQVTDLAFVDLPGIIANSDEPDDITLIESMVREAITGNALILLTITMRDDYQNQKAVLLAREADPEGKRTIGVLTKADTLQVGEHAGWIDLLEGRRHQLANGFFVTKQPAPDDLRKNLAFTEARAAEVEFFKTQAPWNTLSLASKSRLGTSNLTKFLSDRLGQYIAEKLPAIQADLASSLAYVRASLEALPPPPSSDPVTELHTRLSSLSHDLDLLVQGASGHADLVQLKNREDKRFKLAIKATRPVFVPFEDAQADKIKKWRAQNVIQPAASGGQLTATPAALSTTKTAPAVEPLESALQAFSFKSEPHKVGHGLEPRRKKRASVADEVAQLLALKEVSEEEIRVLADRAYKANQLDHYATLRRMLGSHQADLSYRITESEAQGRAGLTPPTPDPAVQQAAATSPTPHGTRSKISFSLPPAPAVSAAPGLALFEPGQFSFAPPTPKPAPPPAPTFGFYDPSAPNASLASASGAASPPHAAVKQAATGDPLSTAAAPSIDMTLTAVRAHIEQHKGREVPLNTPYGAKSSLMRIALQNWPELTTEALARMREPVSNAVEDLVLRNFGRAKGSELTSIAAMVVSDVLDQLFLKATSRLDDMLELETSPYTQNTHYFSTTRDDALASYKKARETAAPSRDKDKLANVLSALAAYGFSAVKEEDLARLHGADMFEEELDSAAQTCAYWKVAYKRIVDDVPRIIDFSVIRPLPSALSRALLQRLVAGGETEIHRLMSESPELAEERAELSMRKHRLEEAKKVLLAFGRTL</sequence>
<evidence type="ECO:0000256" key="3">
    <source>
        <dbReference type="SAM" id="MobiDB-lite"/>
    </source>
</evidence>
<dbReference type="GO" id="GO:0005525">
    <property type="term" value="F:GTP binding"/>
    <property type="evidence" value="ECO:0007669"/>
    <property type="project" value="InterPro"/>
</dbReference>
<dbReference type="AlphaFoldDB" id="A0AAV5GNP5"/>
<evidence type="ECO:0000313" key="7">
    <source>
        <dbReference type="Proteomes" id="UP001342314"/>
    </source>
</evidence>
<gene>
    <name evidence="6" type="ORF">Rhopal_003888-T1</name>
</gene>
<evidence type="ECO:0008006" key="8">
    <source>
        <dbReference type="Google" id="ProtNLM"/>
    </source>
</evidence>
<dbReference type="Pfam" id="PF00350">
    <property type="entry name" value="Dynamin_N"/>
    <property type="match status" value="1"/>
</dbReference>
<dbReference type="Gene3D" id="3.40.50.300">
    <property type="entry name" value="P-loop containing nucleotide triphosphate hydrolases"/>
    <property type="match status" value="1"/>
</dbReference>
<feature type="compositionally biased region" description="Pro residues" evidence="3">
    <location>
        <begin position="626"/>
        <end position="637"/>
    </location>
</feature>
<feature type="compositionally biased region" description="Low complexity" evidence="3">
    <location>
        <begin position="644"/>
        <end position="664"/>
    </location>
</feature>
<feature type="domain" description="GED" evidence="4">
    <location>
        <begin position="856"/>
        <end position="948"/>
    </location>
</feature>
<dbReference type="Pfam" id="PF01031">
    <property type="entry name" value="Dynamin_M"/>
    <property type="match status" value="1"/>
</dbReference>
<dbReference type="Pfam" id="PF02212">
    <property type="entry name" value="GED"/>
    <property type="match status" value="1"/>
</dbReference>
<dbReference type="Proteomes" id="UP001342314">
    <property type="component" value="Unassembled WGS sequence"/>
</dbReference>
<dbReference type="Gene3D" id="1.20.120.1240">
    <property type="entry name" value="Dynamin, middle domain"/>
    <property type="match status" value="1"/>
</dbReference>
<evidence type="ECO:0000256" key="1">
    <source>
        <dbReference type="ARBA" id="ARBA00022741"/>
    </source>
</evidence>
<dbReference type="InterPro" id="IPR027417">
    <property type="entry name" value="P-loop_NTPase"/>
</dbReference>
<proteinExistence type="predicted"/>
<dbReference type="EMBL" id="BQKY01000007">
    <property type="protein sequence ID" value="GJN90874.1"/>
    <property type="molecule type" value="Genomic_DNA"/>
</dbReference>
<dbReference type="GO" id="GO:0003924">
    <property type="term" value="F:GTPase activity"/>
    <property type="evidence" value="ECO:0007669"/>
    <property type="project" value="InterPro"/>
</dbReference>
<dbReference type="InterPro" id="IPR000375">
    <property type="entry name" value="Dynamin_stalk"/>
</dbReference>
<dbReference type="InterPro" id="IPR001401">
    <property type="entry name" value="Dynamin_GTPase"/>
</dbReference>
<keyword evidence="7" id="KW-1185">Reference proteome</keyword>
<keyword evidence="2" id="KW-0342">GTP-binding</keyword>
<evidence type="ECO:0000256" key="2">
    <source>
        <dbReference type="ARBA" id="ARBA00023134"/>
    </source>
</evidence>
<protein>
    <recommendedName>
        <fullName evidence="8">P-loop containing nucleoside triphosphate hydrolase protein</fullName>
    </recommendedName>
</protein>
<evidence type="ECO:0000259" key="5">
    <source>
        <dbReference type="PROSITE" id="PS51718"/>
    </source>
</evidence>
<dbReference type="PANTHER" id="PTHR11566">
    <property type="entry name" value="DYNAMIN"/>
    <property type="match status" value="1"/>
</dbReference>
<keyword evidence="1" id="KW-0547">Nucleotide-binding</keyword>
<dbReference type="InterPro" id="IPR030381">
    <property type="entry name" value="G_DYNAMIN_dom"/>
</dbReference>
<dbReference type="GO" id="GO:0008017">
    <property type="term" value="F:microtubule binding"/>
    <property type="evidence" value="ECO:0007669"/>
    <property type="project" value="TreeGrafter"/>
</dbReference>
<comment type="caution">
    <text evidence="6">The sequence shown here is derived from an EMBL/GenBank/DDBJ whole genome shotgun (WGS) entry which is preliminary data.</text>
</comment>
<dbReference type="PROSITE" id="PS51718">
    <property type="entry name" value="G_DYNAMIN_2"/>
    <property type="match status" value="1"/>
</dbReference>
<feature type="domain" description="Dynamin-type G" evidence="5">
    <location>
        <begin position="35"/>
        <end position="353"/>
    </location>
</feature>
<feature type="region of interest" description="Disordered" evidence="3">
    <location>
        <begin position="565"/>
        <end position="601"/>
    </location>
</feature>
<dbReference type="InterPro" id="IPR003130">
    <property type="entry name" value="GED"/>
</dbReference>
<accession>A0AAV5GNP5</accession>
<feature type="region of interest" description="Disordered" evidence="3">
    <location>
        <begin position="620"/>
        <end position="672"/>
    </location>
</feature>
<dbReference type="InterPro" id="IPR020850">
    <property type="entry name" value="GED_dom"/>
</dbReference>
<reference evidence="6 7" key="1">
    <citation type="submission" date="2021-12" db="EMBL/GenBank/DDBJ databases">
        <title>High titer production of polyol ester of fatty acids by Rhodotorula paludigena BS15 towards product separation-free biomass refinery.</title>
        <authorList>
            <person name="Mano J."/>
            <person name="Ono H."/>
            <person name="Tanaka T."/>
            <person name="Naito K."/>
            <person name="Sushida H."/>
            <person name="Ike M."/>
            <person name="Tokuyasu K."/>
            <person name="Kitaoka M."/>
        </authorList>
    </citation>
    <scope>NUCLEOTIDE SEQUENCE [LARGE SCALE GENOMIC DNA]</scope>
    <source>
        <strain evidence="6 7">BS15</strain>
    </source>
</reference>
<feature type="compositionally biased region" description="Polar residues" evidence="3">
    <location>
        <begin position="584"/>
        <end position="598"/>
    </location>
</feature>
<dbReference type="GO" id="GO:0005737">
    <property type="term" value="C:cytoplasm"/>
    <property type="evidence" value="ECO:0007669"/>
    <property type="project" value="TreeGrafter"/>
</dbReference>
<dbReference type="SMART" id="SM00302">
    <property type="entry name" value="GED"/>
    <property type="match status" value="1"/>
</dbReference>
<organism evidence="6 7">
    <name type="scientific">Rhodotorula paludigena</name>
    <dbReference type="NCBI Taxonomy" id="86838"/>
    <lineage>
        <taxon>Eukaryota</taxon>
        <taxon>Fungi</taxon>
        <taxon>Dikarya</taxon>
        <taxon>Basidiomycota</taxon>
        <taxon>Pucciniomycotina</taxon>
        <taxon>Microbotryomycetes</taxon>
        <taxon>Sporidiobolales</taxon>
        <taxon>Sporidiobolaceae</taxon>
        <taxon>Rhodotorula</taxon>
    </lineage>
</organism>
<dbReference type="SMART" id="SM00053">
    <property type="entry name" value="DYNc"/>
    <property type="match status" value="1"/>
</dbReference>
<dbReference type="GO" id="GO:0005874">
    <property type="term" value="C:microtubule"/>
    <property type="evidence" value="ECO:0007669"/>
    <property type="project" value="TreeGrafter"/>
</dbReference>